<dbReference type="AlphaFoldDB" id="A0A9W7G6K5"/>
<sequence length="250" mass="27288">MPNDRMIDAPTNLAGLWPDSDDDDNTPFEDNGEEQVVSVCGVDLKIRQYAYHSHNANRVWPGTFNLCEYYLSPTPPTGDLSSLKGKSVLELGSATGLLACRMKLAGVLNIATSDVADGGSVKENVLYNFALNGVDAVPHVEHTWGTGWSEGGYDVVLASDILLYVKAYDALVKTLGEIGGQVVMSWNRRMEESKEFFRKMEEAGWTWRHEGNCIYIFDKKEGGAEGGKEGGVEGGKGGGTERQVETSRDK</sequence>
<comment type="caution">
    <text evidence="2">The sequence shown here is derived from an EMBL/GenBank/DDBJ whole genome shotgun (WGS) entry which is preliminary data.</text>
</comment>
<evidence type="ECO:0000313" key="2">
    <source>
        <dbReference type="EMBL" id="GMI35218.1"/>
    </source>
</evidence>
<dbReference type="SUPFAM" id="SSF53335">
    <property type="entry name" value="S-adenosyl-L-methionine-dependent methyltransferases"/>
    <property type="match status" value="1"/>
</dbReference>
<dbReference type="Proteomes" id="UP001165065">
    <property type="component" value="Unassembled WGS sequence"/>
</dbReference>
<feature type="compositionally biased region" description="Acidic residues" evidence="1">
    <location>
        <begin position="19"/>
        <end position="31"/>
    </location>
</feature>
<reference evidence="3" key="1">
    <citation type="journal article" date="2023" name="Commun. Biol.">
        <title>Genome analysis of Parmales, the sister group of diatoms, reveals the evolutionary specialization of diatoms from phago-mixotrophs to photoautotrophs.</title>
        <authorList>
            <person name="Ban H."/>
            <person name="Sato S."/>
            <person name="Yoshikawa S."/>
            <person name="Yamada K."/>
            <person name="Nakamura Y."/>
            <person name="Ichinomiya M."/>
            <person name="Sato N."/>
            <person name="Blanc-Mathieu R."/>
            <person name="Endo H."/>
            <person name="Kuwata A."/>
            <person name="Ogata H."/>
        </authorList>
    </citation>
    <scope>NUCLEOTIDE SEQUENCE [LARGE SCALE GENOMIC DNA]</scope>
</reference>
<feature type="region of interest" description="Disordered" evidence="1">
    <location>
        <begin position="1"/>
        <end position="31"/>
    </location>
</feature>
<dbReference type="Gene3D" id="3.40.50.150">
    <property type="entry name" value="Vaccinia Virus protein VP39"/>
    <property type="match status" value="1"/>
</dbReference>
<feature type="region of interest" description="Disordered" evidence="1">
    <location>
        <begin position="224"/>
        <end position="250"/>
    </location>
</feature>
<dbReference type="PANTHER" id="PTHR14614">
    <property type="entry name" value="HEPATOCELLULAR CARCINOMA-ASSOCIATED ANTIGEN"/>
    <property type="match status" value="1"/>
</dbReference>
<proteinExistence type="predicted"/>
<dbReference type="OrthoDB" id="413520at2759"/>
<dbReference type="EMBL" id="BRYA01000052">
    <property type="protein sequence ID" value="GMI35218.1"/>
    <property type="molecule type" value="Genomic_DNA"/>
</dbReference>
<accession>A0A9W7G6K5</accession>
<dbReference type="Pfam" id="PF10294">
    <property type="entry name" value="Methyltransf_16"/>
    <property type="match status" value="1"/>
</dbReference>
<keyword evidence="3" id="KW-1185">Reference proteome</keyword>
<dbReference type="PANTHER" id="PTHR14614:SF97">
    <property type="entry name" value="S-ADENOSYL-L-METHIONINE-DEPENDENT METHYLTRANSFERASES SUPERFAMILY PROTEIN"/>
    <property type="match status" value="1"/>
</dbReference>
<dbReference type="InterPro" id="IPR019410">
    <property type="entry name" value="Methyltransf_16"/>
</dbReference>
<evidence type="ECO:0000256" key="1">
    <source>
        <dbReference type="SAM" id="MobiDB-lite"/>
    </source>
</evidence>
<dbReference type="InterPro" id="IPR029063">
    <property type="entry name" value="SAM-dependent_MTases_sf"/>
</dbReference>
<gene>
    <name evidence="2" type="ORF">TrCOL_g6730</name>
</gene>
<organism evidence="2 3">
    <name type="scientific">Triparma columacea</name>
    <dbReference type="NCBI Taxonomy" id="722753"/>
    <lineage>
        <taxon>Eukaryota</taxon>
        <taxon>Sar</taxon>
        <taxon>Stramenopiles</taxon>
        <taxon>Ochrophyta</taxon>
        <taxon>Bolidophyceae</taxon>
        <taxon>Parmales</taxon>
        <taxon>Triparmaceae</taxon>
        <taxon>Triparma</taxon>
    </lineage>
</organism>
<protein>
    <submittedName>
        <fullName evidence="2">Uncharacterized protein</fullName>
    </submittedName>
</protein>
<evidence type="ECO:0000313" key="3">
    <source>
        <dbReference type="Proteomes" id="UP001165065"/>
    </source>
</evidence>
<name>A0A9W7G6K5_9STRA</name>